<protein>
    <recommendedName>
        <fullName evidence="2">Type II secretion system protein H</fullName>
    </recommendedName>
    <alternativeName>
        <fullName evidence="10">General secretion pathway protein H</fullName>
    </alternativeName>
</protein>
<dbReference type="PANTHER" id="PTHR30093">
    <property type="entry name" value="GENERAL SECRETION PATHWAY PROTEIN G"/>
    <property type="match status" value="1"/>
</dbReference>
<comment type="caution">
    <text evidence="13">The sequence shown here is derived from an EMBL/GenBank/DDBJ whole genome shotgun (WGS) entry which is preliminary data.</text>
</comment>
<evidence type="ECO:0000256" key="2">
    <source>
        <dbReference type="ARBA" id="ARBA00021549"/>
    </source>
</evidence>
<sequence>MQLFCRVVDNNNCRFYLLPRRRSAGFTLIEMIITVAIAAILMSIAVPSFQQMMQQNRTAAVTNQLLGTFRMARSEAVTRGKTVTVCKSANVTATNPTCTTDGNWETGWLIFVDDNNNGSVDTGELIKVGQLEAGQATIAGNGVLINQISFASSGKTTSSTMASLIIQQSAESESCRKITVNRVGRIFSEEKHGAECVL</sequence>
<reference evidence="13 14" key="1">
    <citation type="journal article" date="2020" name="Arch. Microbiol.">
        <title>The genome sequence of the giant phototrophic gammaproteobacterium Thiospirillum jenense gives insight into its physiological properties and phylogenetic relationships.</title>
        <authorList>
            <person name="Imhoff J.F."/>
            <person name="Meyer T.E."/>
            <person name="Kyndt J.A."/>
        </authorList>
    </citation>
    <scope>NUCLEOTIDE SEQUENCE [LARGE SCALE GENOMIC DNA]</scope>
    <source>
        <strain evidence="13 14">DSM 216</strain>
    </source>
</reference>
<dbReference type="NCBIfam" id="TIGR02532">
    <property type="entry name" value="IV_pilin_GFxxxE"/>
    <property type="match status" value="1"/>
</dbReference>
<accession>A0A839HJE1</accession>
<evidence type="ECO:0000313" key="13">
    <source>
        <dbReference type="EMBL" id="MBB1126897.1"/>
    </source>
</evidence>
<evidence type="ECO:0000256" key="10">
    <source>
        <dbReference type="ARBA" id="ARBA00030775"/>
    </source>
</evidence>
<dbReference type="InterPro" id="IPR018247">
    <property type="entry name" value="EF_Hand_1_Ca_BS"/>
</dbReference>
<organism evidence="13 14">
    <name type="scientific">Thiospirillum jenense</name>
    <dbReference type="NCBI Taxonomy" id="1653858"/>
    <lineage>
        <taxon>Bacteria</taxon>
        <taxon>Pseudomonadati</taxon>
        <taxon>Pseudomonadota</taxon>
        <taxon>Gammaproteobacteria</taxon>
        <taxon>Chromatiales</taxon>
        <taxon>Chromatiaceae</taxon>
        <taxon>Thiospirillum</taxon>
    </lineage>
</organism>
<evidence type="ECO:0000256" key="9">
    <source>
        <dbReference type="ARBA" id="ARBA00025772"/>
    </source>
</evidence>
<evidence type="ECO:0000256" key="11">
    <source>
        <dbReference type="SAM" id="Phobius"/>
    </source>
</evidence>
<dbReference type="InterPro" id="IPR012902">
    <property type="entry name" value="N_methyl_site"/>
</dbReference>
<dbReference type="EMBL" id="JABVCQ010000028">
    <property type="protein sequence ID" value="MBB1126897.1"/>
    <property type="molecule type" value="Genomic_DNA"/>
</dbReference>
<dbReference type="GO" id="GO:0005886">
    <property type="term" value="C:plasma membrane"/>
    <property type="evidence" value="ECO:0007669"/>
    <property type="project" value="UniProtKB-SubCell"/>
</dbReference>
<dbReference type="InterPro" id="IPR022346">
    <property type="entry name" value="T2SS_GspH"/>
</dbReference>
<keyword evidence="14" id="KW-1185">Reference proteome</keyword>
<dbReference type="Pfam" id="PF12019">
    <property type="entry name" value="GspH"/>
    <property type="match status" value="1"/>
</dbReference>
<dbReference type="SUPFAM" id="SSF54523">
    <property type="entry name" value="Pili subunits"/>
    <property type="match status" value="1"/>
</dbReference>
<evidence type="ECO:0000256" key="6">
    <source>
        <dbReference type="ARBA" id="ARBA00022692"/>
    </source>
</evidence>
<keyword evidence="3" id="KW-1003">Cell membrane</keyword>
<keyword evidence="8 11" id="KW-0472">Membrane</keyword>
<dbReference type="PROSITE" id="PS00018">
    <property type="entry name" value="EF_HAND_1"/>
    <property type="match status" value="1"/>
</dbReference>
<feature type="domain" description="General secretion pathway GspH" evidence="12">
    <location>
        <begin position="62"/>
        <end position="184"/>
    </location>
</feature>
<dbReference type="GO" id="GO:0015628">
    <property type="term" value="P:protein secretion by the type II secretion system"/>
    <property type="evidence" value="ECO:0007669"/>
    <property type="project" value="InterPro"/>
</dbReference>
<evidence type="ECO:0000256" key="7">
    <source>
        <dbReference type="ARBA" id="ARBA00022989"/>
    </source>
</evidence>
<keyword evidence="4" id="KW-0488">Methylation</keyword>
<dbReference type="AlphaFoldDB" id="A0A839HJE1"/>
<evidence type="ECO:0000256" key="8">
    <source>
        <dbReference type="ARBA" id="ARBA00023136"/>
    </source>
</evidence>
<dbReference type="PROSITE" id="PS00409">
    <property type="entry name" value="PROKAR_NTER_METHYL"/>
    <property type="match status" value="1"/>
</dbReference>
<comment type="similarity">
    <text evidence="9">Belongs to the GSP H family.</text>
</comment>
<dbReference type="Proteomes" id="UP000548632">
    <property type="component" value="Unassembled WGS sequence"/>
</dbReference>
<evidence type="ECO:0000256" key="4">
    <source>
        <dbReference type="ARBA" id="ARBA00022481"/>
    </source>
</evidence>
<dbReference type="InterPro" id="IPR045584">
    <property type="entry name" value="Pilin-like"/>
</dbReference>
<name>A0A839HJE1_9GAMM</name>
<dbReference type="Gene3D" id="3.55.40.10">
    <property type="entry name" value="minor pseudopilin epsh domain"/>
    <property type="match status" value="1"/>
</dbReference>
<comment type="subcellular location">
    <subcellularLocation>
        <location evidence="1">Cell inner membrane</location>
        <topology evidence="1">Single-pass membrane protein</topology>
    </subcellularLocation>
</comment>
<gene>
    <name evidence="13" type="ORF">HUK38_11780</name>
</gene>
<evidence type="ECO:0000259" key="12">
    <source>
        <dbReference type="Pfam" id="PF12019"/>
    </source>
</evidence>
<keyword evidence="5" id="KW-0997">Cell inner membrane</keyword>
<keyword evidence="6 11" id="KW-0812">Transmembrane</keyword>
<dbReference type="GO" id="GO:0015627">
    <property type="term" value="C:type II protein secretion system complex"/>
    <property type="evidence" value="ECO:0007669"/>
    <property type="project" value="InterPro"/>
</dbReference>
<evidence type="ECO:0000313" key="14">
    <source>
        <dbReference type="Proteomes" id="UP000548632"/>
    </source>
</evidence>
<evidence type="ECO:0000256" key="3">
    <source>
        <dbReference type="ARBA" id="ARBA00022475"/>
    </source>
</evidence>
<evidence type="ECO:0000256" key="1">
    <source>
        <dbReference type="ARBA" id="ARBA00004377"/>
    </source>
</evidence>
<evidence type="ECO:0000256" key="5">
    <source>
        <dbReference type="ARBA" id="ARBA00022519"/>
    </source>
</evidence>
<dbReference type="Pfam" id="PF07963">
    <property type="entry name" value="N_methyl"/>
    <property type="match status" value="1"/>
</dbReference>
<proteinExistence type="inferred from homology"/>
<dbReference type="PANTHER" id="PTHR30093:SF41">
    <property type="entry name" value="TYPE II SECRETION SYSTEM PROTEIN H"/>
    <property type="match status" value="1"/>
</dbReference>
<feature type="transmembrane region" description="Helical" evidence="11">
    <location>
        <begin position="24"/>
        <end position="46"/>
    </location>
</feature>
<keyword evidence="7 11" id="KW-1133">Transmembrane helix</keyword>